<dbReference type="GO" id="GO:0004815">
    <property type="term" value="F:aspartate-tRNA ligase activity"/>
    <property type="evidence" value="ECO:0007669"/>
    <property type="project" value="UniProtKB-UniRule"/>
</dbReference>
<keyword evidence="3 7" id="KW-0547">Nucleotide-binding</keyword>
<dbReference type="NCBIfam" id="NF001750">
    <property type="entry name" value="PRK00476.1"/>
    <property type="match status" value="1"/>
</dbReference>
<dbReference type="SUPFAM" id="SSF50249">
    <property type="entry name" value="Nucleic acid-binding proteins"/>
    <property type="match status" value="1"/>
</dbReference>
<name>A0A6J4UHP3_9BACT</name>
<comment type="similarity">
    <text evidence="1 7">Belongs to the class-II aminoacyl-tRNA synthetase family. Type 1 subfamily.</text>
</comment>
<comment type="function">
    <text evidence="7">Aspartyl-tRNA synthetase with relaxed tRNA specificity since it is able to aspartylate not only its cognate tRNA(Asp) but also tRNA(Asn). Reaction proceeds in two steps: L-aspartate is first activated by ATP to form Asp-AMP and then transferred to the acceptor end of tRNA(Asp/Asn).</text>
</comment>
<dbReference type="GO" id="GO:0003676">
    <property type="term" value="F:nucleic acid binding"/>
    <property type="evidence" value="ECO:0007669"/>
    <property type="project" value="InterPro"/>
</dbReference>
<sequence>MTDQRHLTHDIDPRTLDVLTCGSLRAGDAGQEVTLRGWVNRRRDLGGLIFIDLRDRYGLTQVVFNPESAQDAHAVASDVRNEYVLEIAGRVRQRPEGTTNAKLATGEVEVEAISAQVLNAAKTPPFYINEDVDVDESLRLAHRYLDLRRLPMQRNVLLRHRVVKHIRDVLDGQGFVEVETPLLIKSTPEGARDFLVPSSSSPGSFYALPQSPQQLKQLLMIAGLDRYFQIARCFRDEAQRADRQPEFTQLDIEMTFVDQETVMALIEALYLDLIDRFSPYSVRQRPVPRLTYAEAMDRYGSDRPDLRFGMELQDAGPALAGTAFNAFRGVLDSGGLVKAIVAPGCAGYTRKEIDVLTDLAKSAGAKGLATIAVDAEGVRSPIAKFLSEAEIAALTTGIGASPGDLVLLVADAPATAAKVLSALRTTLGARPGLADPPEIALCWVYEFPLLEWDAEGDRWDATHNPFSGFYSEDEHLLDNDPGAVRAKQYDLVGNGAELGGGSIRIHRREVQERIFGLMGHSAEARADRFGALLDALEYGAPPHGGIAMGIDRLVMLLTGEHNIRQVIAFPKSQRGFDLLFDAPAAVETAQLDDLGLALKPKPGDPA</sequence>
<dbReference type="Gene3D" id="3.30.1360.30">
    <property type="entry name" value="GAD-like domain"/>
    <property type="match status" value="1"/>
</dbReference>
<dbReference type="PRINTS" id="PR01042">
    <property type="entry name" value="TRNASYNTHASP"/>
</dbReference>
<dbReference type="InterPro" id="IPR047089">
    <property type="entry name" value="Asp-tRNA-ligase_1_N"/>
</dbReference>
<gene>
    <name evidence="7" type="primary">aspS</name>
    <name evidence="9" type="ORF">AVDCRST_MAG70-931</name>
</gene>
<dbReference type="InterPro" id="IPR002312">
    <property type="entry name" value="Asp/Asn-tRNA-synth_IIb"/>
</dbReference>
<keyword evidence="4 7" id="KW-0067">ATP-binding</keyword>
<evidence type="ECO:0000313" key="9">
    <source>
        <dbReference type="EMBL" id="CAA9551111.1"/>
    </source>
</evidence>
<feature type="binding site" evidence="7">
    <location>
        <begin position="235"/>
        <end position="237"/>
    </location>
    <ligand>
        <name>ATP</name>
        <dbReference type="ChEBI" id="CHEBI:30616"/>
    </ligand>
</feature>
<dbReference type="EC" id="6.1.1.23" evidence="7"/>
<dbReference type="InterPro" id="IPR012340">
    <property type="entry name" value="NA-bd_OB-fold"/>
</dbReference>
<feature type="binding site" evidence="7">
    <location>
        <position position="497"/>
    </location>
    <ligand>
        <name>ATP</name>
        <dbReference type="ChEBI" id="CHEBI:30616"/>
    </ligand>
</feature>
<dbReference type="GO" id="GO:0005737">
    <property type="term" value="C:cytoplasm"/>
    <property type="evidence" value="ECO:0007669"/>
    <property type="project" value="UniProtKB-SubCell"/>
</dbReference>
<dbReference type="Gene3D" id="2.40.50.140">
    <property type="entry name" value="Nucleic acid-binding proteins"/>
    <property type="match status" value="1"/>
</dbReference>
<dbReference type="Pfam" id="PF02938">
    <property type="entry name" value="GAD"/>
    <property type="match status" value="1"/>
</dbReference>
<evidence type="ECO:0000256" key="7">
    <source>
        <dbReference type="HAMAP-Rule" id="MF_00044"/>
    </source>
</evidence>
<dbReference type="CDD" id="cd00777">
    <property type="entry name" value="AspRS_core"/>
    <property type="match status" value="1"/>
</dbReference>
<evidence type="ECO:0000256" key="5">
    <source>
        <dbReference type="ARBA" id="ARBA00022917"/>
    </source>
</evidence>
<feature type="binding site" evidence="7">
    <location>
        <position position="235"/>
    </location>
    <ligand>
        <name>L-aspartate</name>
        <dbReference type="ChEBI" id="CHEBI:29991"/>
    </ligand>
</feature>
<keyword evidence="7" id="KW-0963">Cytoplasm</keyword>
<reference evidence="9" key="1">
    <citation type="submission" date="2020-02" db="EMBL/GenBank/DDBJ databases">
        <authorList>
            <person name="Meier V. D."/>
        </authorList>
    </citation>
    <scope>NUCLEOTIDE SEQUENCE</scope>
    <source>
        <strain evidence="9">AVDCRST_MAG70</strain>
    </source>
</reference>
<feature type="binding site" evidence="7">
    <location>
        <begin position="549"/>
        <end position="552"/>
    </location>
    <ligand>
        <name>ATP</name>
        <dbReference type="ChEBI" id="CHEBI:30616"/>
    </ligand>
</feature>
<proteinExistence type="inferred from homology"/>
<dbReference type="PROSITE" id="PS50862">
    <property type="entry name" value="AA_TRNA_LIGASE_II"/>
    <property type="match status" value="1"/>
</dbReference>
<comment type="subunit">
    <text evidence="7">Homodimer.</text>
</comment>
<dbReference type="PANTHER" id="PTHR22594:SF5">
    <property type="entry name" value="ASPARTATE--TRNA LIGASE, MITOCHONDRIAL"/>
    <property type="match status" value="1"/>
</dbReference>
<dbReference type="Pfam" id="PF00152">
    <property type="entry name" value="tRNA-synt_2"/>
    <property type="match status" value="1"/>
</dbReference>
<feature type="binding site" evidence="7">
    <location>
        <position position="189"/>
    </location>
    <ligand>
        <name>L-aspartate</name>
        <dbReference type="ChEBI" id="CHEBI:29991"/>
    </ligand>
</feature>
<feature type="binding site" evidence="7">
    <location>
        <position position="504"/>
    </location>
    <ligand>
        <name>L-aspartate</name>
        <dbReference type="ChEBI" id="CHEBI:29991"/>
    </ligand>
</feature>
<dbReference type="InterPro" id="IPR045864">
    <property type="entry name" value="aa-tRNA-synth_II/BPL/LPL"/>
</dbReference>
<dbReference type="PANTHER" id="PTHR22594">
    <property type="entry name" value="ASPARTYL/LYSYL-TRNA SYNTHETASE"/>
    <property type="match status" value="1"/>
</dbReference>
<evidence type="ECO:0000256" key="6">
    <source>
        <dbReference type="ARBA" id="ARBA00023146"/>
    </source>
</evidence>
<dbReference type="InterPro" id="IPR004365">
    <property type="entry name" value="NA-bd_OB_tRNA"/>
</dbReference>
<dbReference type="Pfam" id="PF01336">
    <property type="entry name" value="tRNA_anti-codon"/>
    <property type="match status" value="1"/>
</dbReference>
<comment type="subcellular location">
    <subcellularLocation>
        <location evidence="7">Cytoplasm</location>
    </subcellularLocation>
</comment>
<dbReference type="GO" id="GO:0005524">
    <property type="term" value="F:ATP binding"/>
    <property type="evidence" value="ECO:0007669"/>
    <property type="project" value="UniProtKB-UniRule"/>
</dbReference>
<dbReference type="InterPro" id="IPR004364">
    <property type="entry name" value="Aa-tRNA-synt_II"/>
</dbReference>
<feature type="domain" description="Aminoacyl-transfer RNA synthetases class-II family profile" evidence="8">
    <location>
        <begin position="158"/>
        <end position="570"/>
    </location>
</feature>
<accession>A0A6J4UHP3</accession>
<keyword evidence="6 7" id="KW-0030">Aminoacyl-tRNA synthetase</keyword>
<dbReference type="GO" id="GO:0050560">
    <property type="term" value="F:aspartate-tRNA(Asn) ligase activity"/>
    <property type="evidence" value="ECO:0007669"/>
    <property type="project" value="UniProtKB-EC"/>
</dbReference>
<dbReference type="Gene3D" id="3.30.930.10">
    <property type="entry name" value="Bira Bifunctional Protein, Domain 2"/>
    <property type="match status" value="1"/>
</dbReference>
<feature type="site" description="Important for tRNA non-discrimination" evidence="7">
    <location>
        <position position="97"/>
    </location>
</feature>
<dbReference type="InterPro" id="IPR004115">
    <property type="entry name" value="GAD-like_sf"/>
</dbReference>
<keyword evidence="5 7" id="KW-0648">Protein biosynthesis</keyword>
<evidence type="ECO:0000259" key="8">
    <source>
        <dbReference type="PROSITE" id="PS50862"/>
    </source>
</evidence>
<protein>
    <recommendedName>
        <fullName evidence="7">Aspartate--tRNA(Asp/Asn) ligase</fullName>
        <ecNumber evidence="7">6.1.1.23</ecNumber>
    </recommendedName>
    <alternativeName>
        <fullName evidence="7">Aspartyl-tRNA synthetase</fullName>
        <shortName evidence="7">AspRS</shortName>
    </alternativeName>
    <alternativeName>
        <fullName evidence="7">Non-discriminating aspartyl-tRNA synthetase</fullName>
        <shortName evidence="7">ND-AspRS</shortName>
    </alternativeName>
</protein>
<comment type="caution">
    <text evidence="7">Lacks conserved residue(s) required for the propagation of feature annotation.</text>
</comment>
<comment type="catalytic activity">
    <reaction evidence="7">
        <text>tRNA(Asx) + L-aspartate + ATP = L-aspartyl-tRNA(Asx) + AMP + diphosphate</text>
        <dbReference type="Rhea" id="RHEA:18349"/>
        <dbReference type="Rhea" id="RHEA-COMP:9710"/>
        <dbReference type="Rhea" id="RHEA-COMP:9711"/>
        <dbReference type="ChEBI" id="CHEBI:29991"/>
        <dbReference type="ChEBI" id="CHEBI:30616"/>
        <dbReference type="ChEBI" id="CHEBI:33019"/>
        <dbReference type="ChEBI" id="CHEBI:78442"/>
        <dbReference type="ChEBI" id="CHEBI:78516"/>
        <dbReference type="ChEBI" id="CHEBI:456215"/>
        <dbReference type="EC" id="6.1.1.23"/>
    </reaction>
</comment>
<dbReference type="InterPro" id="IPR029351">
    <property type="entry name" value="GAD_dom"/>
</dbReference>
<dbReference type="EMBL" id="CADCWH010000143">
    <property type="protein sequence ID" value="CAA9551111.1"/>
    <property type="molecule type" value="Genomic_DNA"/>
</dbReference>
<dbReference type="InterPro" id="IPR004524">
    <property type="entry name" value="Asp-tRNA-ligase_1"/>
</dbReference>
<evidence type="ECO:0000256" key="1">
    <source>
        <dbReference type="ARBA" id="ARBA00006303"/>
    </source>
</evidence>
<evidence type="ECO:0000256" key="3">
    <source>
        <dbReference type="ARBA" id="ARBA00022741"/>
    </source>
</evidence>
<dbReference type="NCBIfam" id="TIGR00459">
    <property type="entry name" value="aspS_bact"/>
    <property type="match status" value="1"/>
</dbReference>
<dbReference type="AlphaFoldDB" id="A0A6J4UHP3"/>
<dbReference type="CDD" id="cd04317">
    <property type="entry name" value="EcAspRS_like_N"/>
    <property type="match status" value="1"/>
</dbReference>
<evidence type="ECO:0000256" key="2">
    <source>
        <dbReference type="ARBA" id="ARBA00022598"/>
    </source>
</evidence>
<feature type="binding site" evidence="7">
    <location>
        <position position="463"/>
    </location>
    <ligand>
        <name>L-aspartate</name>
        <dbReference type="ChEBI" id="CHEBI:29991"/>
    </ligand>
</feature>
<dbReference type="InterPro" id="IPR006195">
    <property type="entry name" value="aa-tRNA-synth_II"/>
</dbReference>
<feature type="region of interest" description="Aspartate" evidence="7">
    <location>
        <begin position="213"/>
        <end position="216"/>
    </location>
</feature>
<feature type="binding site" evidence="7">
    <location>
        <position position="244"/>
    </location>
    <ligand>
        <name>ATP</name>
        <dbReference type="ChEBI" id="CHEBI:30616"/>
    </ligand>
</feature>
<dbReference type="SUPFAM" id="SSF55681">
    <property type="entry name" value="Class II aaRS and biotin synthetases"/>
    <property type="match status" value="1"/>
</dbReference>
<keyword evidence="2 7" id="KW-0436">Ligase</keyword>
<organism evidence="9">
    <name type="scientific">uncultured Thermomicrobiales bacterium</name>
    <dbReference type="NCBI Taxonomy" id="1645740"/>
    <lineage>
        <taxon>Bacteria</taxon>
        <taxon>Pseudomonadati</taxon>
        <taxon>Thermomicrobiota</taxon>
        <taxon>Thermomicrobia</taxon>
        <taxon>Thermomicrobiales</taxon>
        <taxon>environmental samples</taxon>
    </lineage>
</organism>
<dbReference type="InterPro" id="IPR047090">
    <property type="entry name" value="AspRS_core"/>
</dbReference>
<evidence type="ECO:0000256" key="4">
    <source>
        <dbReference type="ARBA" id="ARBA00022840"/>
    </source>
</evidence>
<dbReference type="GO" id="GO:0006422">
    <property type="term" value="P:aspartyl-tRNA aminoacylation"/>
    <property type="evidence" value="ECO:0007669"/>
    <property type="project" value="UniProtKB-UniRule"/>
</dbReference>
<dbReference type="HAMAP" id="MF_00044">
    <property type="entry name" value="Asp_tRNA_synth_type1"/>
    <property type="match status" value="1"/>
</dbReference>
<dbReference type="SUPFAM" id="SSF55261">
    <property type="entry name" value="GAD domain-like"/>
    <property type="match status" value="1"/>
</dbReference>